<reference evidence="3" key="1">
    <citation type="submission" date="2013-10" db="EMBL/GenBank/DDBJ databases">
        <title>Genome sequencing of Onchocerca volvulus.</title>
        <authorList>
            <person name="Cotton J."/>
            <person name="Tsai J."/>
            <person name="Stanley E."/>
            <person name="Tracey A."/>
            <person name="Holroyd N."/>
            <person name="Lustigman S."/>
            <person name="Berriman M."/>
        </authorList>
    </citation>
    <scope>NUCLEOTIDE SEQUENCE</scope>
</reference>
<evidence type="ECO:0000256" key="1">
    <source>
        <dbReference type="SAM" id="SignalP"/>
    </source>
</evidence>
<evidence type="ECO:0000313" key="2">
    <source>
        <dbReference type="EnsemblMetazoa" id="OVOC667.1"/>
    </source>
</evidence>
<proteinExistence type="predicted"/>
<protein>
    <submittedName>
        <fullName evidence="2">Uncharacterized protein</fullName>
    </submittedName>
</protein>
<organism evidence="2 3">
    <name type="scientific">Onchocerca volvulus</name>
    <dbReference type="NCBI Taxonomy" id="6282"/>
    <lineage>
        <taxon>Eukaryota</taxon>
        <taxon>Metazoa</taxon>
        <taxon>Ecdysozoa</taxon>
        <taxon>Nematoda</taxon>
        <taxon>Chromadorea</taxon>
        <taxon>Rhabditida</taxon>
        <taxon>Spirurina</taxon>
        <taxon>Spiruromorpha</taxon>
        <taxon>Filarioidea</taxon>
        <taxon>Onchocercidae</taxon>
        <taxon>Onchocerca</taxon>
    </lineage>
</organism>
<keyword evidence="3" id="KW-1185">Reference proteome</keyword>
<sequence length="142" mass="15949">MKCALYQNICALLKILLLMTCLREKNESAHRGRLAENSFCSDDCSSNCNENTKDFTPQNNEFFITNSINEEHEKQKNGHRCIDQQDNVLVNHEHIPSNALMGAIQLGIANSVGSLASIPKRDLLLQDFDVVHAVSFPSYVLK</sequence>
<feature type="signal peptide" evidence="1">
    <location>
        <begin position="1"/>
        <end position="23"/>
    </location>
</feature>
<feature type="chain" id="PRO_5035935648" evidence="1">
    <location>
        <begin position="24"/>
        <end position="142"/>
    </location>
</feature>
<evidence type="ECO:0000313" key="3">
    <source>
        <dbReference type="Proteomes" id="UP000024404"/>
    </source>
</evidence>
<reference evidence="2" key="2">
    <citation type="submission" date="2022-06" db="UniProtKB">
        <authorList>
            <consortium name="EnsemblMetazoa"/>
        </authorList>
    </citation>
    <scope>IDENTIFICATION</scope>
</reference>
<accession>A0A8R1TWH1</accession>
<name>A0A8R1TWH1_ONCVO</name>
<dbReference type="EMBL" id="CMVM020000020">
    <property type="status" value="NOT_ANNOTATED_CDS"/>
    <property type="molecule type" value="Genomic_DNA"/>
</dbReference>
<dbReference type="Proteomes" id="UP000024404">
    <property type="component" value="Unassembled WGS sequence"/>
</dbReference>
<dbReference type="AlphaFoldDB" id="A0A8R1TWH1"/>
<keyword evidence="1" id="KW-0732">Signal</keyword>
<dbReference type="EnsemblMetazoa" id="OVOC667.1">
    <property type="protein sequence ID" value="OVOC667.1"/>
    <property type="gene ID" value="WBGene00237476"/>
</dbReference>